<proteinExistence type="predicted"/>
<dbReference type="Proteomes" id="UP000054560">
    <property type="component" value="Unassembled WGS sequence"/>
</dbReference>
<evidence type="ECO:0000313" key="2">
    <source>
        <dbReference type="Proteomes" id="UP000054560"/>
    </source>
</evidence>
<accession>A0A0L0GBD7</accession>
<dbReference type="RefSeq" id="XP_014160108.1">
    <property type="nucleotide sequence ID" value="XM_014304633.1"/>
</dbReference>
<gene>
    <name evidence="1" type="ORF">SARC_01643</name>
</gene>
<protein>
    <submittedName>
        <fullName evidence="1">Uncharacterized protein</fullName>
    </submittedName>
</protein>
<reference evidence="1 2" key="1">
    <citation type="submission" date="2011-02" db="EMBL/GenBank/DDBJ databases">
        <title>The Genome Sequence of Sphaeroforma arctica JP610.</title>
        <authorList>
            <consortium name="The Broad Institute Genome Sequencing Platform"/>
            <person name="Russ C."/>
            <person name="Cuomo C."/>
            <person name="Young S.K."/>
            <person name="Zeng Q."/>
            <person name="Gargeya S."/>
            <person name="Alvarado L."/>
            <person name="Berlin A."/>
            <person name="Chapman S.B."/>
            <person name="Chen Z."/>
            <person name="Freedman E."/>
            <person name="Gellesch M."/>
            <person name="Goldberg J."/>
            <person name="Griggs A."/>
            <person name="Gujja S."/>
            <person name="Heilman E."/>
            <person name="Heiman D."/>
            <person name="Howarth C."/>
            <person name="Mehta T."/>
            <person name="Neiman D."/>
            <person name="Pearson M."/>
            <person name="Roberts A."/>
            <person name="Saif S."/>
            <person name="Shea T."/>
            <person name="Shenoy N."/>
            <person name="Sisk P."/>
            <person name="Stolte C."/>
            <person name="Sykes S."/>
            <person name="White J."/>
            <person name="Yandava C."/>
            <person name="Burger G."/>
            <person name="Gray M.W."/>
            <person name="Holland P.W.H."/>
            <person name="King N."/>
            <person name="Lang F.B.F."/>
            <person name="Roger A.J."/>
            <person name="Ruiz-Trillo I."/>
            <person name="Haas B."/>
            <person name="Nusbaum C."/>
            <person name="Birren B."/>
        </authorList>
    </citation>
    <scope>NUCLEOTIDE SEQUENCE [LARGE SCALE GENOMIC DNA]</scope>
    <source>
        <strain evidence="1 2">JP610</strain>
    </source>
</reference>
<organism evidence="1 2">
    <name type="scientific">Sphaeroforma arctica JP610</name>
    <dbReference type="NCBI Taxonomy" id="667725"/>
    <lineage>
        <taxon>Eukaryota</taxon>
        <taxon>Ichthyosporea</taxon>
        <taxon>Ichthyophonida</taxon>
        <taxon>Sphaeroforma</taxon>
    </lineage>
</organism>
<evidence type="ECO:0000313" key="1">
    <source>
        <dbReference type="EMBL" id="KNC86206.1"/>
    </source>
</evidence>
<dbReference type="GeneID" id="25902147"/>
<name>A0A0L0GBD7_9EUKA</name>
<sequence length="184" mass="21184">MLGSTGPPGSTHIKWACVTLSDDNYDRWDDVLYLAALGDYKWDLNLILNYCELLKPLPQPGAKPIPYEPIYESDSTLEFRNAKKALGSYRTSCNLLIRSLSDELRETPPKETLMKDPWTIYDIVRQSYFHKSVKVSQPINMAYLRDFQVGYYEDSRAWAIRCKKLQLDAELQGLTVTSNFINDC</sequence>
<dbReference type="AlphaFoldDB" id="A0A0L0GBD7"/>
<keyword evidence="2" id="KW-1185">Reference proteome</keyword>
<dbReference type="EMBL" id="KQ241663">
    <property type="protein sequence ID" value="KNC86206.1"/>
    <property type="molecule type" value="Genomic_DNA"/>
</dbReference>